<feature type="transmembrane region" description="Helical" evidence="2">
    <location>
        <begin position="328"/>
        <end position="349"/>
    </location>
</feature>
<evidence type="ECO:0000256" key="2">
    <source>
        <dbReference type="SAM" id="Phobius"/>
    </source>
</evidence>
<organism evidence="4 5">
    <name type="scientific">Pseudoalteromonas lipolytica</name>
    <dbReference type="NCBI Taxonomy" id="570156"/>
    <lineage>
        <taxon>Bacteria</taxon>
        <taxon>Pseudomonadati</taxon>
        <taxon>Pseudomonadota</taxon>
        <taxon>Gammaproteobacteria</taxon>
        <taxon>Alteromonadales</taxon>
        <taxon>Pseudoalteromonadaceae</taxon>
        <taxon>Pseudoalteromonas</taxon>
    </lineage>
</organism>
<dbReference type="Proteomes" id="UP000050378">
    <property type="component" value="Unassembled WGS sequence"/>
</dbReference>
<dbReference type="PANTHER" id="PTHR30576">
    <property type="entry name" value="COLANIC BIOSYNTHESIS UDP-GLUCOSE LIPID CARRIER TRANSFERASE"/>
    <property type="match status" value="1"/>
</dbReference>
<dbReference type="GO" id="GO:0016780">
    <property type="term" value="F:phosphotransferase activity, for other substituted phosphate groups"/>
    <property type="evidence" value="ECO:0007669"/>
    <property type="project" value="TreeGrafter"/>
</dbReference>
<dbReference type="Pfam" id="PF13641">
    <property type="entry name" value="Glyco_tranf_2_3"/>
    <property type="match status" value="1"/>
</dbReference>
<feature type="transmembrane region" description="Helical" evidence="2">
    <location>
        <begin position="6"/>
        <end position="30"/>
    </location>
</feature>
<evidence type="ECO:0000256" key="1">
    <source>
        <dbReference type="ARBA" id="ARBA00006464"/>
    </source>
</evidence>
<dbReference type="AlphaFoldDB" id="A0A0P7DYG5"/>
<feature type="transmembrane region" description="Helical" evidence="2">
    <location>
        <begin position="301"/>
        <end position="322"/>
    </location>
</feature>
<dbReference type="PATRIC" id="fig|570156.3.peg.4101"/>
<feature type="transmembrane region" description="Helical" evidence="2">
    <location>
        <begin position="417"/>
        <end position="438"/>
    </location>
</feature>
<dbReference type="InterPro" id="IPR029044">
    <property type="entry name" value="Nucleotide-diphossugar_trans"/>
</dbReference>
<comment type="caution">
    <text evidence="4">The sequence shown here is derived from an EMBL/GenBank/DDBJ whole genome shotgun (WGS) entry which is preliminary data.</text>
</comment>
<gene>
    <name evidence="4" type="ORF">AOG27_15070</name>
</gene>
<protein>
    <submittedName>
        <fullName evidence="4">Adhesion protein</fullName>
    </submittedName>
</protein>
<accession>A0A0P7DYG5</accession>
<dbReference type="InterPro" id="IPR003362">
    <property type="entry name" value="Bact_transf"/>
</dbReference>
<comment type="similarity">
    <text evidence="1">Belongs to the bacterial sugar transferase family.</text>
</comment>
<reference evidence="4 5" key="1">
    <citation type="submission" date="2015-09" db="EMBL/GenBank/DDBJ databases">
        <title>Draft Genome Sequence of Pseudoalteromonas lipolytica UCD-48B.</title>
        <authorList>
            <person name="Krusor M."/>
            <person name="Coil D.A."/>
            <person name="Lang J.M."/>
            <person name="Eisen J.A."/>
            <person name="Alexiev A."/>
        </authorList>
    </citation>
    <scope>NUCLEOTIDE SEQUENCE [LARGE SCALE GENOMIC DNA]</scope>
    <source>
        <strain evidence="4 5">UCD-48B</strain>
    </source>
</reference>
<dbReference type="CDD" id="cd06439">
    <property type="entry name" value="CESA_like_1"/>
    <property type="match status" value="1"/>
</dbReference>
<name>A0A0P7DYG5_9GAMM</name>
<dbReference type="Gene3D" id="3.90.550.10">
    <property type="entry name" value="Spore Coat Polysaccharide Biosynthesis Protein SpsA, Chain A"/>
    <property type="match status" value="1"/>
</dbReference>
<sequence length="610" mass="68726">MTIFSIVFLVLVFVAIYHHVGYPIMVNWAAKSHKSKHKNSKADPKTYQPNIGILMCAYNEQDHIAEKLHNLASLLYDNDHYSIHVYFDGCTDATVNRAYEAQRVLLSHGVQCFFHVREENKGKVHGLNTLMGLAKFQNDILLFTDVSALLSIDALNKVADKFSNPKVAISTGVYTLDDRAPDAQKAYWKYQNQVKLSESELGAVIGVPGAMFAMRSTSAIELDDNTINDDFILSMNALAQGGKAVLDEDVVIYERECDLQQEDYKRRIRLGAGNWQQIKSLKQLLKPQLGWTSLNFFSHKVLRGVMPIILACIYLCILFEAAFMKTTWAVFLAIGILSLHGVELLKSVFNIKIRVPILDKVNYILNSYFLSLYGIIRYELGYFNAPWRRVRDNNVNRSSCEISGKSLVKVIKRGCDVIGALVAIALVWPICLFAAIAIKLTSKGPIIFSQLRVGESSDDFVKLFNVYKFRSMVVDAELKSGAVWASKDDPRITPIGRFMRKTRIDELPQLINVLKGDMSLIGPRPERPVFYAKLEKNIPYFCQRTYGVKPGISGLAQVMNGYDESIEDARSKIGWDYAYSLSMSTPLAWLKLECSIIVKTLMVVFTGKGQ</sequence>
<keyword evidence="2" id="KW-0812">Transmembrane</keyword>
<proteinExistence type="inferred from homology"/>
<dbReference type="PANTHER" id="PTHR30576:SF0">
    <property type="entry name" value="UNDECAPRENYL-PHOSPHATE N-ACETYLGALACTOSAMINYL 1-PHOSPHATE TRANSFERASE-RELATED"/>
    <property type="match status" value="1"/>
</dbReference>
<evidence type="ECO:0000313" key="5">
    <source>
        <dbReference type="Proteomes" id="UP000050378"/>
    </source>
</evidence>
<evidence type="ECO:0000313" key="4">
    <source>
        <dbReference type="EMBL" id="KPM82630.1"/>
    </source>
</evidence>
<dbReference type="OrthoDB" id="9808602at2"/>
<dbReference type="EMBL" id="LJTC01000010">
    <property type="protein sequence ID" value="KPM82630.1"/>
    <property type="molecule type" value="Genomic_DNA"/>
</dbReference>
<keyword evidence="2" id="KW-1133">Transmembrane helix</keyword>
<feature type="domain" description="Bacterial sugar transferase" evidence="3">
    <location>
        <begin position="412"/>
        <end position="605"/>
    </location>
</feature>
<dbReference type="STRING" id="570156.AOG27_15070"/>
<evidence type="ECO:0000259" key="3">
    <source>
        <dbReference type="Pfam" id="PF02397"/>
    </source>
</evidence>
<dbReference type="Pfam" id="PF02397">
    <property type="entry name" value="Bac_transf"/>
    <property type="match status" value="1"/>
</dbReference>
<keyword evidence="2" id="KW-0472">Membrane</keyword>
<dbReference type="SUPFAM" id="SSF53448">
    <property type="entry name" value="Nucleotide-diphospho-sugar transferases"/>
    <property type="match status" value="1"/>
</dbReference>